<feature type="transmembrane region" description="Helical" evidence="4">
    <location>
        <begin position="20"/>
        <end position="41"/>
    </location>
</feature>
<dbReference type="AlphaFoldDB" id="A0A9N9C2P7"/>
<gene>
    <name evidence="5" type="ORF">POCULU_LOCUS6856</name>
</gene>
<evidence type="ECO:0000256" key="1">
    <source>
        <dbReference type="ARBA" id="ARBA00022679"/>
    </source>
</evidence>
<organism evidence="5 6">
    <name type="scientific">Paraglomus occultum</name>
    <dbReference type="NCBI Taxonomy" id="144539"/>
    <lineage>
        <taxon>Eukaryota</taxon>
        <taxon>Fungi</taxon>
        <taxon>Fungi incertae sedis</taxon>
        <taxon>Mucoromycota</taxon>
        <taxon>Glomeromycotina</taxon>
        <taxon>Glomeromycetes</taxon>
        <taxon>Paraglomerales</taxon>
        <taxon>Paraglomeraceae</taxon>
        <taxon>Paraglomus</taxon>
    </lineage>
</organism>
<evidence type="ECO:0000313" key="6">
    <source>
        <dbReference type="Proteomes" id="UP000789572"/>
    </source>
</evidence>
<reference evidence="5" key="1">
    <citation type="submission" date="2021-06" db="EMBL/GenBank/DDBJ databases">
        <authorList>
            <person name="Kallberg Y."/>
            <person name="Tangrot J."/>
            <person name="Rosling A."/>
        </authorList>
    </citation>
    <scope>NUCLEOTIDE SEQUENCE</scope>
    <source>
        <strain evidence="5">IA702</strain>
    </source>
</reference>
<dbReference type="PANTHER" id="PTHR13398:SF0">
    <property type="entry name" value="GDP-FUCOSE PROTEIN O-FUCOSYLTRANSFERASE 2"/>
    <property type="match status" value="1"/>
</dbReference>
<keyword evidence="6" id="KW-1185">Reference proteome</keyword>
<dbReference type="EMBL" id="CAJVPJ010001376">
    <property type="protein sequence ID" value="CAG8588648.1"/>
    <property type="molecule type" value="Genomic_DNA"/>
</dbReference>
<dbReference type="InterPro" id="IPR045130">
    <property type="entry name" value="OFUT2-like"/>
</dbReference>
<dbReference type="GO" id="GO:0006004">
    <property type="term" value="P:fucose metabolic process"/>
    <property type="evidence" value="ECO:0007669"/>
    <property type="project" value="UniProtKB-KW"/>
</dbReference>
<evidence type="ECO:0000256" key="4">
    <source>
        <dbReference type="SAM" id="Phobius"/>
    </source>
</evidence>
<comment type="caution">
    <text evidence="5">The sequence shown here is derived from an EMBL/GenBank/DDBJ whole genome shotgun (WGS) entry which is preliminary data.</text>
</comment>
<protein>
    <submittedName>
        <fullName evidence="5">7432_t:CDS:1</fullName>
    </submittedName>
</protein>
<evidence type="ECO:0000256" key="3">
    <source>
        <dbReference type="ARBA" id="ARBA00023277"/>
    </source>
</evidence>
<dbReference type="GO" id="GO:0046922">
    <property type="term" value="F:peptide-O-fucosyltransferase activity"/>
    <property type="evidence" value="ECO:0007669"/>
    <property type="project" value="InterPro"/>
</dbReference>
<keyword evidence="1" id="KW-0808">Transferase</keyword>
<keyword evidence="3" id="KW-0119">Carbohydrate metabolism</keyword>
<dbReference type="Gene3D" id="3.40.50.11350">
    <property type="match status" value="1"/>
</dbReference>
<accession>A0A9N9C2P7</accession>
<evidence type="ECO:0000256" key="2">
    <source>
        <dbReference type="ARBA" id="ARBA00023253"/>
    </source>
</evidence>
<dbReference type="PANTHER" id="PTHR13398">
    <property type="entry name" value="GDP-FUCOSE PROTEIN O-FUCOSYLTRANSFERASE 2"/>
    <property type="match status" value="1"/>
</dbReference>
<proteinExistence type="predicted"/>
<sequence>MAKTYQPIDSIASHSIWRKWVLSCFAVVLCILFWNIATYTFSDEETTNDFDSKVQIDDTQSASAGIVDDYQETMTEEQINLKYCGSPVCKFMFPVFVNEQESRARLHMRRLIILAQETGRALVLPNVEHSRYSTCQTYSFDYYYSIEAMRQSSPNTTFITQSQLLLWSQEMKAIRARIPTVNIVYLNKTGKNDLDRIVSEQINLEVYKKDYCLQPFDYLSYGDELETNITAFRVFARQPTAENIVTAVAVAQFVINSLRSIQSDVIFVHYHFRRFNCPQVQHIPAPLQYADHLIERAETISTFLYPYIAIHWRMETARPEKLVSCSIRLLEYVQRIKKEQKISNVYVATDYPIDGGDIHSGSFLELTEDHHRAAKMVVNNLDFYTWQRLNTTLPPFENDEFVAIGKKPVDKERLGVLAIWDKLVLMHANWFVSGPVGCCRSTSSYTAQVVKGRGTIMEYQGPLGEEPPKDALLNLWDTW</sequence>
<evidence type="ECO:0000313" key="5">
    <source>
        <dbReference type="EMBL" id="CAG8588648.1"/>
    </source>
</evidence>
<dbReference type="OrthoDB" id="2020419at2759"/>
<keyword evidence="4" id="KW-0812">Transmembrane</keyword>
<keyword evidence="4" id="KW-0472">Membrane</keyword>
<name>A0A9N9C2P7_9GLOM</name>
<keyword evidence="4" id="KW-1133">Transmembrane helix</keyword>
<keyword evidence="2" id="KW-0294">Fucose metabolism</keyword>
<dbReference type="Proteomes" id="UP000789572">
    <property type="component" value="Unassembled WGS sequence"/>
</dbReference>